<dbReference type="EMBL" id="JBFYGN010000022">
    <property type="protein sequence ID" value="MEX8194542.1"/>
    <property type="molecule type" value="Genomic_DNA"/>
</dbReference>
<evidence type="ECO:0000259" key="1">
    <source>
        <dbReference type="Pfam" id="PF20066"/>
    </source>
</evidence>
<keyword evidence="3" id="KW-1185">Reference proteome</keyword>
<gene>
    <name evidence="2" type="ORF">AB6724_17040</name>
</gene>
<dbReference type="Proteomes" id="UP001561046">
    <property type="component" value="Unassembled WGS sequence"/>
</dbReference>
<comment type="caution">
    <text evidence="2">The sequence shown here is derived from an EMBL/GenBank/DDBJ whole genome shotgun (WGS) entry which is preliminary data.</text>
</comment>
<proteinExistence type="predicted"/>
<reference evidence="2 3" key="1">
    <citation type="journal article" date="2013" name="Int. J. Syst. Evol. Microbiol.">
        <title>Comamonas guangdongensis sp. nov., isolated from subterranean forest sediment, and emended description of the genus Comamonas.</title>
        <authorList>
            <person name="Zhang J."/>
            <person name="Wang Y."/>
            <person name="Zhou S."/>
            <person name="Wu C."/>
            <person name="He J."/>
            <person name="Li F."/>
        </authorList>
    </citation>
    <scope>NUCLEOTIDE SEQUENCE [LARGE SCALE GENOMIC DNA]</scope>
    <source>
        <strain evidence="2 3">CCTCC AB2011133</strain>
    </source>
</reference>
<dbReference type="Pfam" id="PF20066">
    <property type="entry name" value="Glyoxalase_8"/>
    <property type="match status" value="1"/>
</dbReference>
<evidence type="ECO:0000313" key="2">
    <source>
        <dbReference type="EMBL" id="MEX8194542.1"/>
    </source>
</evidence>
<sequence length="351" mass="39545">MKRIGYGKTMDNQFQGDDLLRAMKARAGELQAQHSLGGQVLKRGAALELVAREKGFRDWNAASAAARLTQTMGTSSRLLSTTASERQPAPKHVWDLDRHATWHPDIWRLMSHVIGPDVKKAFRSNPPEYLVSDDLSWLDELVLQVRGIHVDSKAELAERLLDRYRAIRACHGTSAPTVDSFYEHGLRPLVIDEFHEQARQIFLSGDYPELSEDNLKSAMEYVSPVTREGRVYFEANERFLKEMCGHYMLYGSEYLTALAANLGGTRDYRRVLKGRFAPTLFVCDVPLKDLHPGTVAEFAGIALESIFQELLDGPTYAPYKWRGSGFSIRVPLESSCIVGHCHPAITRDPLR</sequence>
<accession>A0ABV3ZYA1</accession>
<protein>
    <submittedName>
        <fullName evidence="2">Glyoxalase superfamily protein</fullName>
    </submittedName>
</protein>
<organism evidence="2 3">
    <name type="scientific">Comamonas guangdongensis</name>
    <dbReference type="NCBI Taxonomy" id="510515"/>
    <lineage>
        <taxon>Bacteria</taxon>
        <taxon>Pseudomonadati</taxon>
        <taxon>Pseudomonadota</taxon>
        <taxon>Betaproteobacteria</taxon>
        <taxon>Burkholderiales</taxon>
        <taxon>Comamonadaceae</taxon>
        <taxon>Comamonas</taxon>
    </lineage>
</organism>
<feature type="domain" description="Glyoxalase-related protein" evidence="1">
    <location>
        <begin position="20"/>
        <end position="68"/>
    </location>
</feature>
<name>A0ABV3ZYA1_9BURK</name>
<evidence type="ECO:0000313" key="3">
    <source>
        <dbReference type="Proteomes" id="UP001561046"/>
    </source>
</evidence>
<dbReference type="InterPro" id="IPR045517">
    <property type="entry name" value="Glyoxalase_8"/>
</dbReference>